<evidence type="ECO:0000313" key="6">
    <source>
        <dbReference type="WBParaSite" id="EVEC_0001200101-mRNA-1"/>
    </source>
</evidence>
<dbReference type="GO" id="GO:0008270">
    <property type="term" value="F:zinc ion binding"/>
    <property type="evidence" value="ECO:0007669"/>
    <property type="project" value="UniProtKB-KW"/>
</dbReference>
<keyword evidence="2" id="KW-0175">Coiled coil</keyword>
<evidence type="ECO:0000259" key="3">
    <source>
        <dbReference type="PROSITE" id="PS50158"/>
    </source>
</evidence>
<evidence type="ECO:0000313" key="4">
    <source>
        <dbReference type="EMBL" id="VDD96495.1"/>
    </source>
</evidence>
<dbReference type="WBParaSite" id="EVEC_0001200101-mRNA-1">
    <property type="protein sequence ID" value="EVEC_0001200101-mRNA-1"/>
    <property type="gene ID" value="EVEC_0001200101"/>
</dbReference>
<keyword evidence="1" id="KW-0863">Zinc-finger</keyword>
<keyword evidence="1" id="KW-0479">Metal-binding</keyword>
<feature type="domain" description="CCHC-type" evidence="3">
    <location>
        <begin position="132"/>
        <end position="146"/>
    </location>
</feature>
<dbReference type="InterPro" id="IPR001878">
    <property type="entry name" value="Znf_CCHC"/>
</dbReference>
<keyword evidence="5" id="KW-1185">Reference proteome</keyword>
<evidence type="ECO:0000313" key="5">
    <source>
        <dbReference type="Proteomes" id="UP000274131"/>
    </source>
</evidence>
<protein>
    <submittedName>
        <fullName evidence="6">CCHC-type domain-containing protein</fullName>
    </submittedName>
</protein>
<reference evidence="4 5" key="2">
    <citation type="submission" date="2018-10" db="EMBL/GenBank/DDBJ databases">
        <authorList>
            <consortium name="Pathogen Informatics"/>
        </authorList>
    </citation>
    <scope>NUCLEOTIDE SEQUENCE [LARGE SCALE GENOMIC DNA]</scope>
</reference>
<dbReference type="Proteomes" id="UP000274131">
    <property type="component" value="Unassembled WGS sequence"/>
</dbReference>
<evidence type="ECO:0000256" key="2">
    <source>
        <dbReference type="SAM" id="Coils"/>
    </source>
</evidence>
<dbReference type="EMBL" id="UXUI01011763">
    <property type="protein sequence ID" value="VDD96495.1"/>
    <property type="molecule type" value="Genomic_DNA"/>
</dbReference>
<gene>
    <name evidence="4" type="ORF">EVEC_LOCUS11246</name>
</gene>
<sequence length="200" mass="23161">MSEPIKATIEVLVKSLQDEVKELQEAQSDTKTTREDFEEFQGILTRRIKDIEKENEKWMKLMLNFNSVMKMKIIGNSQTRSDFYTTYAVTQRYSKEPTNPCVFCKGNHFNSNCTVYKTLEQRKRRAYELGLCIQCSRSGHRFKDCKANKVCYYCKKNHNSAFCDRFGNEATSANSPIAPVQKDFKKETATPVTTVETDNI</sequence>
<accession>A0A0N4VM50</accession>
<dbReference type="PROSITE" id="PS50158">
    <property type="entry name" value="ZF_CCHC"/>
    <property type="match status" value="1"/>
</dbReference>
<dbReference type="AlphaFoldDB" id="A0A0N4VM50"/>
<dbReference type="PANTHER" id="PTHR47331">
    <property type="entry name" value="PHD-TYPE DOMAIN-CONTAINING PROTEIN"/>
    <property type="match status" value="1"/>
</dbReference>
<organism evidence="6">
    <name type="scientific">Enterobius vermicularis</name>
    <name type="common">Human pinworm</name>
    <dbReference type="NCBI Taxonomy" id="51028"/>
    <lineage>
        <taxon>Eukaryota</taxon>
        <taxon>Metazoa</taxon>
        <taxon>Ecdysozoa</taxon>
        <taxon>Nematoda</taxon>
        <taxon>Chromadorea</taxon>
        <taxon>Rhabditida</taxon>
        <taxon>Spirurina</taxon>
        <taxon>Oxyuridomorpha</taxon>
        <taxon>Oxyuroidea</taxon>
        <taxon>Oxyuridae</taxon>
        <taxon>Enterobius</taxon>
    </lineage>
</organism>
<dbReference type="OrthoDB" id="5867440at2759"/>
<proteinExistence type="predicted"/>
<keyword evidence="1" id="KW-0862">Zinc</keyword>
<dbReference type="GO" id="GO:0003676">
    <property type="term" value="F:nucleic acid binding"/>
    <property type="evidence" value="ECO:0007669"/>
    <property type="project" value="InterPro"/>
</dbReference>
<reference evidence="6" key="1">
    <citation type="submission" date="2017-02" db="UniProtKB">
        <authorList>
            <consortium name="WormBaseParasite"/>
        </authorList>
    </citation>
    <scope>IDENTIFICATION</scope>
</reference>
<name>A0A0N4VM50_ENTVE</name>
<dbReference type="PANTHER" id="PTHR47331:SF5">
    <property type="entry name" value="RIBONUCLEASE H"/>
    <property type="match status" value="1"/>
</dbReference>
<evidence type="ECO:0000256" key="1">
    <source>
        <dbReference type="PROSITE-ProRule" id="PRU00047"/>
    </source>
</evidence>
<feature type="coiled-coil region" evidence="2">
    <location>
        <begin position="6"/>
        <end position="33"/>
    </location>
</feature>